<dbReference type="AlphaFoldDB" id="A0A840IBB7"/>
<gene>
    <name evidence="1" type="ORF">BDZ31_001775</name>
</gene>
<evidence type="ECO:0008006" key="3">
    <source>
        <dbReference type="Google" id="ProtNLM"/>
    </source>
</evidence>
<proteinExistence type="predicted"/>
<evidence type="ECO:0000313" key="1">
    <source>
        <dbReference type="EMBL" id="MBB4662189.1"/>
    </source>
</evidence>
<dbReference type="InterPro" id="IPR009467">
    <property type="entry name" value="Glycolipid-bd_prot_put"/>
</dbReference>
<protein>
    <recommendedName>
        <fullName evidence="3">Glycolipid-binding domain-containing protein</fullName>
    </recommendedName>
</protein>
<comment type="caution">
    <text evidence="1">The sequence shown here is derived from an EMBL/GenBank/DDBJ whole genome shotgun (WGS) entry which is preliminary data.</text>
</comment>
<evidence type="ECO:0000313" key="2">
    <source>
        <dbReference type="Proteomes" id="UP000585272"/>
    </source>
</evidence>
<organism evidence="1 2">
    <name type="scientific">Conexibacter arvalis</name>
    <dbReference type="NCBI Taxonomy" id="912552"/>
    <lineage>
        <taxon>Bacteria</taxon>
        <taxon>Bacillati</taxon>
        <taxon>Actinomycetota</taxon>
        <taxon>Thermoleophilia</taxon>
        <taxon>Solirubrobacterales</taxon>
        <taxon>Conexibacteraceae</taxon>
        <taxon>Conexibacter</taxon>
    </lineage>
</organism>
<sequence length="217" mass="23432">MIAGVIRRMVLWRGLEEWTAEAARVEIGDDGLRATGTQLGSHRLPYRLDYALDATGPGFATRHLRVAAAGENWRRSIDLLRDETGRWHCNAQQEGEVALAAPGLAAEAAAAGLAAPGFTAEAAAALGPEALDCDLGLCPLTNLMPIRRHALDRARGAHDFTMAWVSVPDLAVHADRQRYEHLAPGRVAFSQPTGFAAELELDDDGLVVHYPQIAERV</sequence>
<dbReference type="Pfam" id="PF06475">
    <property type="entry name" value="Glycolipid_bind"/>
    <property type="match status" value="1"/>
</dbReference>
<reference evidence="1 2" key="1">
    <citation type="submission" date="2020-08" db="EMBL/GenBank/DDBJ databases">
        <title>Genomic Encyclopedia of Archaeal and Bacterial Type Strains, Phase II (KMG-II): from individual species to whole genera.</title>
        <authorList>
            <person name="Goeker M."/>
        </authorList>
    </citation>
    <scope>NUCLEOTIDE SEQUENCE [LARGE SCALE GENOMIC DNA]</scope>
    <source>
        <strain evidence="1 2">DSM 23288</strain>
    </source>
</reference>
<keyword evidence="2" id="KW-1185">Reference proteome</keyword>
<accession>A0A840IBB7</accession>
<dbReference type="SUPFAM" id="SSF159275">
    <property type="entry name" value="PA1994-like"/>
    <property type="match status" value="1"/>
</dbReference>
<name>A0A840IBB7_9ACTN</name>
<dbReference type="EMBL" id="JACHNU010000002">
    <property type="protein sequence ID" value="MBB4662189.1"/>
    <property type="molecule type" value="Genomic_DNA"/>
</dbReference>
<dbReference type="Proteomes" id="UP000585272">
    <property type="component" value="Unassembled WGS sequence"/>
</dbReference>